<accession>A0ABU0FWD5</accession>
<evidence type="ECO:0000313" key="1">
    <source>
        <dbReference type="EMBL" id="MDQ0414231.1"/>
    </source>
</evidence>
<comment type="caution">
    <text evidence="1">The sequence shown here is derived from an EMBL/GenBank/DDBJ whole genome shotgun (WGS) entry which is preliminary data.</text>
</comment>
<evidence type="ECO:0008006" key="3">
    <source>
        <dbReference type="Google" id="ProtNLM"/>
    </source>
</evidence>
<keyword evidence="2" id="KW-1185">Reference proteome</keyword>
<dbReference type="Proteomes" id="UP001242313">
    <property type="component" value="Unassembled WGS sequence"/>
</dbReference>
<dbReference type="InterPro" id="IPR021146">
    <property type="entry name" value="Phage_gp6-like_head-tail"/>
</dbReference>
<dbReference type="NCBIfam" id="TIGR01560">
    <property type="entry name" value="put_DNA_pack"/>
    <property type="match status" value="1"/>
</dbReference>
<dbReference type="Pfam" id="PF05135">
    <property type="entry name" value="Phage_connect_1"/>
    <property type="match status" value="1"/>
</dbReference>
<proteinExistence type="predicted"/>
<name>A0ABU0FWD5_9BACI</name>
<evidence type="ECO:0000313" key="2">
    <source>
        <dbReference type="Proteomes" id="UP001242313"/>
    </source>
</evidence>
<reference evidence="1 2" key="1">
    <citation type="submission" date="2023-07" db="EMBL/GenBank/DDBJ databases">
        <title>Genomic Encyclopedia of Type Strains, Phase IV (KMG-IV): sequencing the most valuable type-strain genomes for metagenomic binning, comparative biology and taxonomic classification.</title>
        <authorList>
            <person name="Goeker M."/>
        </authorList>
    </citation>
    <scope>NUCLEOTIDE SEQUENCE [LARGE SCALE GENOMIC DNA]</scope>
    <source>
        <strain evidence="1 2">DSM 19598</strain>
    </source>
</reference>
<dbReference type="RefSeq" id="WP_307192012.1">
    <property type="nucleotide sequence ID" value="NZ_JAUSUN010000013.1"/>
</dbReference>
<protein>
    <recommendedName>
        <fullName evidence="3">Phage gp6-like head-tail connector protein</fullName>
    </recommendedName>
</protein>
<dbReference type="InterPro" id="IPR006450">
    <property type="entry name" value="Phage_HK97_gp6-like"/>
</dbReference>
<dbReference type="Gene3D" id="1.10.3230.30">
    <property type="entry name" value="Phage gp6-like head-tail connector protein"/>
    <property type="match status" value="1"/>
</dbReference>
<dbReference type="EMBL" id="JAUSUN010000013">
    <property type="protein sequence ID" value="MDQ0414231.1"/>
    <property type="molecule type" value="Genomic_DNA"/>
</dbReference>
<sequence>MPLIANALTSLDAVKAYLKISLPEVSDDELLIDLINASSVTIENYCKRKFKEQAYIAEEFDGTGKTHILLDQYPVKSIESVLIDNTLIDPIEYKIKKKNGVLLRTSGIWPKGEINIAVSYTAGFSEIPYDLELACKHLVMSYYKSDIASFSTTFQDGMVFRPEALPAQVKVLLAPYKKVM</sequence>
<organism evidence="1 2">
    <name type="scientific">Mesobacillus stamsii</name>
    <dbReference type="NCBI Taxonomy" id="225347"/>
    <lineage>
        <taxon>Bacteria</taxon>
        <taxon>Bacillati</taxon>
        <taxon>Bacillota</taxon>
        <taxon>Bacilli</taxon>
        <taxon>Bacillales</taxon>
        <taxon>Bacillaceae</taxon>
        <taxon>Mesobacillus</taxon>
    </lineage>
</organism>
<dbReference type="CDD" id="cd08054">
    <property type="entry name" value="gp6"/>
    <property type="match status" value="1"/>
</dbReference>
<gene>
    <name evidence="1" type="ORF">J2S25_002438</name>
</gene>